<reference evidence="10 12" key="3">
    <citation type="submission" date="2019-03" db="EMBL/GenBank/DDBJ databases">
        <authorList>
            <consortium name="Pathogen Informatics"/>
        </authorList>
    </citation>
    <scope>NUCLEOTIDE SEQUENCE [LARGE SCALE GENOMIC DNA]</scope>
    <source>
        <strain evidence="10 12">NCTC12282</strain>
    </source>
</reference>
<dbReference type="EMBL" id="CAADJA010000002">
    <property type="protein sequence ID" value="VFS46545.1"/>
    <property type="molecule type" value="Genomic_DNA"/>
</dbReference>
<dbReference type="STRING" id="1111728.GCA_000427805_04429"/>
<dbReference type="PIRSF" id="PIRSF036548">
    <property type="entry name" value="Fdx_FixX"/>
    <property type="match status" value="1"/>
</dbReference>
<evidence type="ECO:0000313" key="11">
    <source>
        <dbReference type="Proteomes" id="UP000224974"/>
    </source>
</evidence>
<dbReference type="OrthoDB" id="9800260at2"/>
<dbReference type="Gene3D" id="3.30.70.20">
    <property type="match status" value="1"/>
</dbReference>
<dbReference type="EMBL" id="PDDX01000001">
    <property type="protein sequence ID" value="PHI28568.1"/>
    <property type="molecule type" value="Genomic_DNA"/>
</dbReference>
<comment type="function">
    <text evidence="7">Could be a 3Fe-4S cluster-containing protein.</text>
</comment>
<reference evidence="11" key="1">
    <citation type="submission" date="2017-09" db="EMBL/GenBank/DDBJ databases">
        <title>FDA dAtabase for Regulatory Grade micrObial Sequences (FDA-ARGOS): Supporting development and validation of Infectious Disease Dx tests.</title>
        <authorList>
            <person name="Minogue T."/>
            <person name="Wolcott M."/>
            <person name="Wasieloski L."/>
            <person name="Aguilar W."/>
            <person name="Moore D."/>
            <person name="Tallon L."/>
            <person name="Sadzewicz L."/>
            <person name="Ott S."/>
            <person name="Zhao X."/>
            <person name="Nagaraj S."/>
            <person name="Vavikolanu K."/>
            <person name="Aluvathingal J."/>
            <person name="Nadendla S."/>
            <person name="Sichtig H."/>
        </authorList>
    </citation>
    <scope>NUCLEOTIDE SEQUENCE [LARGE SCALE GENOMIC DNA]</scope>
    <source>
        <strain evidence="11">FDAARGOS_387</strain>
    </source>
</reference>
<evidence type="ECO:0000256" key="2">
    <source>
        <dbReference type="ARBA" id="ARBA00022448"/>
    </source>
</evidence>
<dbReference type="RefSeq" id="WP_029093723.1">
    <property type="nucleotide sequence ID" value="NZ_CAADJA010000002.1"/>
</dbReference>
<gene>
    <name evidence="9" type="ORF">CRN84_04110</name>
    <name evidence="10" type="ORF">NCTC12282_01454</name>
</gene>
<dbReference type="PROSITE" id="PS51379">
    <property type="entry name" value="4FE4S_FER_2"/>
    <property type="match status" value="1"/>
</dbReference>
<evidence type="ECO:0000256" key="4">
    <source>
        <dbReference type="ARBA" id="ARBA00022982"/>
    </source>
</evidence>
<evidence type="ECO:0000313" key="10">
    <source>
        <dbReference type="EMBL" id="VFS46545.1"/>
    </source>
</evidence>
<dbReference type="GO" id="GO:0005506">
    <property type="term" value="F:iron ion binding"/>
    <property type="evidence" value="ECO:0007669"/>
    <property type="project" value="UniProtKB-UniRule"/>
</dbReference>
<keyword evidence="4 7" id="KW-0249">Electron transport</keyword>
<dbReference type="PANTHER" id="PTHR43082">
    <property type="entry name" value="FERREDOXIN-LIKE"/>
    <property type="match status" value="1"/>
</dbReference>
<sequence>MSVQNSVVNVDVKLGSNKFHVDEGNPHIILKESADIDEFKKLVLACPAGLYKLMDDGSMRFDYAGCLECGTCRVLCGSTILEKWEYPRGTFGVEFRYG</sequence>
<dbReference type="PANTHER" id="PTHR43082:SF3">
    <property type="entry name" value="FERREDOXIN-LIKE PROTEIN YDIT"/>
    <property type="match status" value="1"/>
</dbReference>
<evidence type="ECO:0000256" key="6">
    <source>
        <dbReference type="ARBA" id="ARBA00023014"/>
    </source>
</evidence>
<feature type="domain" description="4Fe-4S ferredoxin-type" evidence="8">
    <location>
        <begin position="57"/>
        <end position="86"/>
    </location>
</feature>
<keyword evidence="11" id="KW-1185">Reference proteome</keyword>
<protein>
    <recommendedName>
        <fullName evidence="7">Ferredoxin-like protein</fullName>
    </recommendedName>
</protein>
<dbReference type="AlphaFoldDB" id="A0A2C6DE42"/>
<evidence type="ECO:0000256" key="7">
    <source>
        <dbReference type="PIRNR" id="PIRNR036548"/>
    </source>
</evidence>
<evidence type="ECO:0000256" key="1">
    <source>
        <dbReference type="ARBA" id="ARBA00006327"/>
    </source>
</evidence>
<evidence type="ECO:0000313" key="9">
    <source>
        <dbReference type="EMBL" id="PHI28568.1"/>
    </source>
</evidence>
<evidence type="ECO:0000313" key="12">
    <source>
        <dbReference type="Proteomes" id="UP000373449"/>
    </source>
</evidence>
<keyword evidence="3 7" id="KW-0479">Metal-binding</keyword>
<organism evidence="9 11">
    <name type="scientific">Budvicia aquatica</name>
    <dbReference type="NCBI Taxonomy" id="82979"/>
    <lineage>
        <taxon>Bacteria</taxon>
        <taxon>Pseudomonadati</taxon>
        <taxon>Pseudomonadota</taxon>
        <taxon>Gammaproteobacteria</taxon>
        <taxon>Enterobacterales</taxon>
        <taxon>Budviciaceae</taxon>
        <taxon>Budvicia</taxon>
    </lineage>
</organism>
<dbReference type="PROSITE" id="PS00198">
    <property type="entry name" value="4FE4S_FER_1"/>
    <property type="match status" value="1"/>
</dbReference>
<dbReference type="InterPro" id="IPR017896">
    <property type="entry name" value="4Fe4S_Fe-S-bd"/>
</dbReference>
<accession>A0A2C6DE42</accession>
<dbReference type="Proteomes" id="UP000373449">
    <property type="component" value="Unassembled WGS sequence"/>
</dbReference>
<dbReference type="InterPro" id="IPR012206">
    <property type="entry name" value="Fd_FixX"/>
</dbReference>
<dbReference type="Proteomes" id="UP000224974">
    <property type="component" value="Unassembled WGS sequence"/>
</dbReference>
<dbReference type="SUPFAM" id="SSF54862">
    <property type="entry name" value="4Fe-4S ferredoxins"/>
    <property type="match status" value="1"/>
</dbReference>
<comment type="similarity">
    <text evidence="1">Belongs to the bacterial-type ferredoxin family. FixX subfamily.</text>
</comment>
<name>A0A2C6DE42_9GAMM</name>
<dbReference type="InterPro" id="IPR017900">
    <property type="entry name" value="4Fe4S_Fe_S_CS"/>
</dbReference>
<evidence type="ECO:0000256" key="3">
    <source>
        <dbReference type="ARBA" id="ARBA00022723"/>
    </source>
</evidence>
<keyword evidence="6 7" id="KW-0411">Iron-sulfur</keyword>
<proteinExistence type="inferred from homology"/>
<evidence type="ECO:0000259" key="8">
    <source>
        <dbReference type="PROSITE" id="PS51379"/>
    </source>
</evidence>
<dbReference type="GO" id="GO:0051536">
    <property type="term" value="F:iron-sulfur cluster binding"/>
    <property type="evidence" value="ECO:0007669"/>
    <property type="project" value="UniProtKB-KW"/>
</dbReference>
<keyword evidence="2 7" id="KW-0813">Transport</keyword>
<evidence type="ECO:0000256" key="5">
    <source>
        <dbReference type="ARBA" id="ARBA00023004"/>
    </source>
</evidence>
<reference evidence="9" key="2">
    <citation type="submission" date="2017-09" db="EMBL/GenBank/DDBJ databases">
        <title>FDA dAtabase for Regulatory Grade micrObial Sequences (FDA-ARGOS): Supporting development and validation of Infectious Disease Dx tests.</title>
        <authorList>
            <person name="Minogue T."/>
            <person name="Wolcott M."/>
            <person name="Wasieloski L."/>
            <person name="Aguilar W."/>
            <person name="Moore D."/>
            <person name="Tallon L.J."/>
            <person name="Sadzewicz L."/>
            <person name="Ott S."/>
            <person name="Zhao X."/>
            <person name="Nagaraj S."/>
            <person name="Vavikolanu K."/>
            <person name="Aluvathingal J."/>
            <person name="Nadendla S."/>
            <person name="Sichtig H."/>
        </authorList>
    </citation>
    <scope>NUCLEOTIDE SEQUENCE</scope>
    <source>
        <strain evidence="9">FDAARGOS_387</strain>
    </source>
</reference>
<keyword evidence="5 7" id="KW-0408">Iron</keyword>